<sequence length="85" mass="8270">ALGAGGGQADLVTGLAQGLGHQLGQAFVVFHKQDGGGHSSEASGQDVVRARSDGGNLPAPTGLDQLHGFLAAALEGLAVQDAALA</sequence>
<dbReference type="Proteomes" id="UP000076858">
    <property type="component" value="Unassembled WGS sequence"/>
</dbReference>
<reference evidence="2 3" key="1">
    <citation type="submission" date="2016-03" db="EMBL/GenBank/DDBJ databases">
        <title>EvidentialGene: Evidence-directed Construction of Genes on Genomes.</title>
        <authorList>
            <person name="Gilbert D.G."/>
            <person name="Choi J.-H."/>
            <person name="Mockaitis K."/>
            <person name="Colbourne J."/>
            <person name="Pfrender M."/>
        </authorList>
    </citation>
    <scope>NUCLEOTIDE SEQUENCE [LARGE SCALE GENOMIC DNA]</scope>
    <source>
        <strain evidence="2 3">Xinb3</strain>
        <tissue evidence="2">Complete organism</tissue>
    </source>
</reference>
<evidence type="ECO:0000256" key="1">
    <source>
        <dbReference type="SAM" id="MobiDB-lite"/>
    </source>
</evidence>
<feature type="region of interest" description="Disordered" evidence="1">
    <location>
        <begin position="34"/>
        <end position="59"/>
    </location>
</feature>
<feature type="non-terminal residue" evidence="2">
    <location>
        <position position="85"/>
    </location>
</feature>
<accession>A0A162C5P8</accession>
<gene>
    <name evidence="2" type="ORF">APZ42_002225</name>
</gene>
<feature type="non-terminal residue" evidence="2">
    <location>
        <position position="1"/>
    </location>
</feature>
<proteinExistence type="predicted"/>
<name>A0A162C5P8_9CRUS</name>
<organism evidence="2 3">
    <name type="scientific">Daphnia magna</name>
    <dbReference type="NCBI Taxonomy" id="35525"/>
    <lineage>
        <taxon>Eukaryota</taxon>
        <taxon>Metazoa</taxon>
        <taxon>Ecdysozoa</taxon>
        <taxon>Arthropoda</taxon>
        <taxon>Crustacea</taxon>
        <taxon>Branchiopoda</taxon>
        <taxon>Diplostraca</taxon>
        <taxon>Cladocera</taxon>
        <taxon>Anomopoda</taxon>
        <taxon>Daphniidae</taxon>
        <taxon>Daphnia</taxon>
    </lineage>
</organism>
<evidence type="ECO:0000313" key="3">
    <source>
        <dbReference type="Proteomes" id="UP000076858"/>
    </source>
</evidence>
<comment type="caution">
    <text evidence="2">The sequence shown here is derived from an EMBL/GenBank/DDBJ whole genome shotgun (WGS) entry which is preliminary data.</text>
</comment>
<keyword evidence="3" id="KW-1185">Reference proteome</keyword>
<dbReference type="AlphaFoldDB" id="A0A162C5P8"/>
<evidence type="ECO:0000313" key="2">
    <source>
        <dbReference type="EMBL" id="KZS01191.1"/>
    </source>
</evidence>
<protein>
    <submittedName>
        <fullName evidence="2">Uncharacterized protein</fullName>
    </submittedName>
</protein>
<dbReference type="EMBL" id="LRGB01007412">
    <property type="protein sequence ID" value="KZS01191.1"/>
    <property type="molecule type" value="Genomic_DNA"/>
</dbReference>